<dbReference type="GO" id="GO:0016705">
    <property type="term" value="F:oxidoreductase activity, acting on paired donors, with incorporation or reduction of molecular oxygen"/>
    <property type="evidence" value="ECO:0007669"/>
    <property type="project" value="InterPro"/>
</dbReference>
<name>A0A5B8J7Y0_9ACTN</name>
<protein>
    <submittedName>
        <fullName evidence="10">Cytochrome P450</fullName>
    </submittedName>
</protein>
<evidence type="ECO:0000256" key="1">
    <source>
        <dbReference type="ARBA" id="ARBA00010617"/>
    </source>
</evidence>
<dbReference type="Gene3D" id="1.10.630.10">
    <property type="entry name" value="Cytochrome P450"/>
    <property type="match status" value="1"/>
</dbReference>
<dbReference type="InterPro" id="IPR036396">
    <property type="entry name" value="Cyt_P450_sf"/>
</dbReference>
<dbReference type="GO" id="GO:0020037">
    <property type="term" value="F:heme binding"/>
    <property type="evidence" value="ECO:0007669"/>
    <property type="project" value="InterPro"/>
</dbReference>
<keyword evidence="4 8" id="KW-0560">Oxidoreductase</keyword>
<dbReference type="KEGG" id="sqz:FQU76_17030"/>
<dbReference type="OrthoDB" id="4746309at2"/>
<dbReference type="SUPFAM" id="SSF48264">
    <property type="entry name" value="Cytochrome P450"/>
    <property type="match status" value="1"/>
</dbReference>
<sequence>MSSATTTPLAPGRLPLIGHAWQLWRDPMEFMLGLRTVGKVVRVGLGRMTLHFVTDPELVHQVLVAQSGSFERGTIFQRAGAVFGEGLVTSDGERHRTDRRMIQPGFRRDRLAHYTTIMSDNARELADSWQPGDRVDLNKAMYHLAITNLTEALFSCDLERAGTHELADVVKVIGQGALMRAVLPPSLTAVPLPVNRRFAAAADAIHATIDRIIAERRADPGDRQDLLALLLSLRDPATGEPMSDEWIRDQAVTMLNAGVDTTASTLTWAFHELGRYPEVRERVEEEVDAVVGRGPVGLDQTAALDYTDRFLKEVARLHSFLMLIRRATAPVDLGGVRLPAGAEVAYSLYALHRDPELFPDPERLDPDRWPAGGRPVRRNTWLPFGAGVHKCIGDTFSWAEMVATVAAVTARHRLTPAAGTTVRTKPAIIPKPDSLPMIVHPRKGPATTDHGALT</sequence>
<gene>
    <name evidence="10" type="ORF">FQU76_17030</name>
</gene>
<dbReference type="InterPro" id="IPR001128">
    <property type="entry name" value="Cyt_P450"/>
</dbReference>
<dbReference type="PRINTS" id="PR00385">
    <property type="entry name" value="P450"/>
</dbReference>
<dbReference type="PROSITE" id="PS00086">
    <property type="entry name" value="CYTOCHROME_P450"/>
    <property type="match status" value="1"/>
</dbReference>
<dbReference type="Proteomes" id="UP000320580">
    <property type="component" value="Chromosome"/>
</dbReference>
<reference evidence="10 11" key="1">
    <citation type="submission" date="2019-07" db="EMBL/GenBank/DDBJ databases">
        <authorList>
            <person name="Zhu P."/>
        </authorList>
    </citation>
    <scope>NUCLEOTIDE SEQUENCE [LARGE SCALE GENOMIC DNA]</scope>
    <source>
        <strain evidence="10 11">SSL-25</strain>
    </source>
</reference>
<evidence type="ECO:0000256" key="5">
    <source>
        <dbReference type="ARBA" id="ARBA00023004"/>
    </source>
</evidence>
<dbReference type="GO" id="GO:0005506">
    <property type="term" value="F:iron ion binding"/>
    <property type="evidence" value="ECO:0007669"/>
    <property type="project" value="InterPro"/>
</dbReference>
<evidence type="ECO:0000256" key="9">
    <source>
        <dbReference type="SAM" id="MobiDB-lite"/>
    </source>
</evidence>
<dbReference type="InterPro" id="IPR050196">
    <property type="entry name" value="Cytochrome_P450_Monoox"/>
</dbReference>
<keyword evidence="3 7" id="KW-0479">Metal-binding</keyword>
<evidence type="ECO:0000256" key="4">
    <source>
        <dbReference type="ARBA" id="ARBA00023002"/>
    </source>
</evidence>
<evidence type="ECO:0000256" key="8">
    <source>
        <dbReference type="RuleBase" id="RU000461"/>
    </source>
</evidence>
<dbReference type="RefSeq" id="WP_146481247.1">
    <property type="nucleotide sequence ID" value="NZ_CP042266.1"/>
</dbReference>
<dbReference type="InterPro" id="IPR002401">
    <property type="entry name" value="Cyt_P450_E_grp-I"/>
</dbReference>
<evidence type="ECO:0000256" key="2">
    <source>
        <dbReference type="ARBA" id="ARBA00022617"/>
    </source>
</evidence>
<dbReference type="PANTHER" id="PTHR24291">
    <property type="entry name" value="CYTOCHROME P450 FAMILY 4"/>
    <property type="match status" value="1"/>
</dbReference>
<dbReference type="InterPro" id="IPR017972">
    <property type="entry name" value="Cyt_P450_CS"/>
</dbReference>
<evidence type="ECO:0000313" key="10">
    <source>
        <dbReference type="EMBL" id="QDY77925.1"/>
    </source>
</evidence>
<dbReference type="EMBL" id="CP042266">
    <property type="protein sequence ID" value="QDY77925.1"/>
    <property type="molecule type" value="Genomic_DNA"/>
</dbReference>
<dbReference type="AlphaFoldDB" id="A0A5B8J7Y0"/>
<feature type="binding site" description="axial binding residue" evidence="7">
    <location>
        <position position="391"/>
    </location>
    <ligand>
        <name>heme</name>
        <dbReference type="ChEBI" id="CHEBI:30413"/>
    </ligand>
    <ligandPart>
        <name>Fe</name>
        <dbReference type="ChEBI" id="CHEBI:18248"/>
    </ligandPart>
</feature>
<evidence type="ECO:0000313" key="11">
    <source>
        <dbReference type="Proteomes" id="UP000320580"/>
    </source>
</evidence>
<dbReference type="GO" id="GO:0004497">
    <property type="term" value="F:monooxygenase activity"/>
    <property type="evidence" value="ECO:0007669"/>
    <property type="project" value="UniProtKB-KW"/>
</dbReference>
<feature type="region of interest" description="Disordered" evidence="9">
    <location>
        <begin position="433"/>
        <end position="454"/>
    </location>
</feature>
<evidence type="ECO:0000256" key="7">
    <source>
        <dbReference type="PIRSR" id="PIRSR602401-1"/>
    </source>
</evidence>
<dbReference type="Pfam" id="PF00067">
    <property type="entry name" value="p450"/>
    <property type="match status" value="1"/>
</dbReference>
<organism evidence="10 11">
    <name type="scientific">Streptomyces qinzhouensis</name>
    <dbReference type="NCBI Taxonomy" id="2599401"/>
    <lineage>
        <taxon>Bacteria</taxon>
        <taxon>Bacillati</taxon>
        <taxon>Actinomycetota</taxon>
        <taxon>Actinomycetes</taxon>
        <taxon>Kitasatosporales</taxon>
        <taxon>Streptomycetaceae</taxon>
        <taxon>Streptomyces</taxon>
    </lineage>
</organism>
<evidence type="ECO:0000256" key="6">
    <source>
        <dbReference type="ARBA" id="ARBA00023033"/>
    </source>
</evidence>
<dbReference type="PRINTS" id="PR00463">
    <property type="entry name" value="EP450I"/>
</dbReference>
<evidence type="ECO:0000256" key="3">
    <source>
        <dbReference type="ARBA" id="ARBA00022723"/>
    </source>
</evidence>
<keyword evidence="5 7" id="KW-0408">Iron</keyword>
<keyword evidence="2 7" id="KW-0349">Heme</keyword>
<proteinExistence type="inferred from homology"/>
<comment type="cofactor">
    <cofactor evidence="7">
        <name>heme</name>
        <dbReference type="ChEBI" id="CHEBI:30413"/>
    </cofactor>
</comment>
<dbReference type="PANTHER" id="PTHR24291:SF50">
    <property type="entry name" value="BIFUNCTIONAL ALBAFLAVENONE MONOOXYGENASE_TERPENE SYNTHASE"/>
    <property type="match status" value="1"/>
</dbReference>
<accession>A0A5B8J7Y0</accession>
<keyword evidence="6 8" id="KW-0503">Monooxygenase</keyword>
<comment type="similarity">
    <text evidence="1 8">Belongs to the cytochrome P450 family.</text>
</comment>
<keyword evidence="11" id="KW-1185">Reference proteome</keyword>